<dbReference type="AlphaFoldDB" id="A0A2S8FV87"/>
<evidence type="ECO:0000313" key="3">
    <source>
        <dbReference type="Proteomes" id="UP000238322"/>
    </source>
</evidence>
<feature type="region of interest" description="Disordered" evidence="1">
    <location>
        <begin position="1"/>
        <end position="45"/>
    </location>
</feature>
<protein>
    <recommendedName>
        <fullName evidence="4">HEAT repeat domain-containing protein</fullName>
    </recommendedName>
</protein>
<organism evidence="2 3">
    <name type="scientific">Blastopirellula marina</name>
    <dbReference type="NCBI Taxonomy" id="124"/>
    <lineage>
        <taxon>Bacteria</taxon>
        <taxon>Pseudomonadati</taxon>
        <taxon>Planctomycetota</taxon>
        <taxon>Planctomycetia</taxon>
        <taxon>Pirellulales</taxon>
        <taxon>Pirellulaceae</taxon>
        <taxon>Blastopirellula</taxon>
    </lineage>
</organism>
<dbReference type="Proteomes" id="UP000238322">
    <property type="component" value="Unassembled WGS sequence"/>
</dbReference>
<dbReference type="Gene3D" id="1.25.10.10">
    <property type="entry name" value="Leucine-rich Repeat Variant"/>
    <property type="match status" value="1"/>
</dbReference>
<proteinExistence type="predicted"/>
<sequence length="628" mass="70015">MVQGCSGGDGQPDSRILVDNVSGDGQLPSGMMRHQPRDPNAPARVDRMPVMIEDPSQIAKTRERYQKKIDQLYQQAMKQVNEGGYLFGEHLRAVEARPQKAKEDLVALMVDPSVLAKTRLKAAEVLMRLNIDRGWAFHLQCLTDPNVELRLAALKSLAAYQIRPEQLQGEQAKLVVNLLDDKDPRVVVAAAELCQKSNVTGSEVKLRQLLKSGQAKDPAKLAACLAGVATTKESVDALLPYVLKKTVDGYQWGSVYNLEGLLKNPDPEISEPVRQAIYTYTLKFPEEKYDQTLVRDLTQIAGSQSKDLLLDIQKNATDPASQLYATEALARLDPDNAVDILLSQLAKGKFASDLIGEMANYATPDDCTKITGQLLAMKSPWDSRVVLLCYEKLGSQGKQFIEQHADRLDPHAQEVAYWKSQNLDLRTALNDFYAAGILTKTPDEILALMKQPKRNQTTASEIDFNDPGELLGALGWAEIVTMFDSETGMIPSNHDELLADWGAATGGKWKPECPVQNWLQESSEDFNAPYIVEFLSEDRLYRVGAENYGDWYDVEAVLRLANFSLKKMGKPEQFIPLESDGQFMMLVFADPAKFVPLAKKYRMPLSEDAAQGMKKGKDFEQRVLEQID</sequence>
<evidence type="ECO:0008006" key="4">
    <source>
        <dbReference type="Google" id="ProtNLM"/>
    </source>
</evidence>
<dbReference type="SUPFAM" id="SSF48371">
    <property type="entry name" value="ARM repeat"/>
    <property type="match status" value="1"/>
</dbReference>
<dbReference type="InterPro" id="IPR011989">
    <property type="entry name" value="ARM-like"/>
</dbReference>
<evidence type="ECO:0000256" key="1">
    <source>
        <dbReference type="SAM" id="MobiDB-lite"/>
    </source>
</evidence>
<gene>
    <name evidence="2" type="ORF">C5Y83_09205</name>
</gene>
<name>A0A2S8FV87_9BACT</name>
<comment type="caution">
    <text evidence="2">The sequence shown here is derived from an EMBL/GenBank/DDBJ whole genome shotgun (WGS) entry which is preliminary data.</text>
</comment>
<evidence type="ECO:0000313" key="2">
    <source>
        <dbReference type="EMBL" id="PQO36089.1"/>
    </source>
</evidence>
<feature type="compositionally biased region" description="Gly residues" evidence="1">
    <location>
        <begin position="1"/>
        <end position="10"/>
    </location>
</feature>
<dbReference type="InterPro" id="IPR016024">
    <property type="entry name" value="ARM-type_fold"/>
</dbReference>
<dbReference type="EMBL" id="PUHY01000006">
    <property type="protein sequence ID" value="PQO36089.1"/>
    <property type="molecule type" value="Genomic_DNA"/>
</dbReference>
<reference evidence="2 3" key="1">
    <citation type="submission" date="2018-02" db="EMBL/GenBank/DDBJ databases">
        <title>Comparative genomes isolates from brazilian mangrove.</title>
        <authorList>
            <person name="Araujo J.E."/>
            <person name="Taketani R.G."/>
            <person name="Silva M.C.P."/>
            <person name="Loureco M.V."/>
            <person name="Andreote F.D."/>
        </authorList>
    </citation>
    <scope>NUCLEOTIDE SEQUENCE [LARGE SCALE GENOMIC DNA]</scope>
    <source>
        <strain evidence="2 3">Hex-1 MGV</strain>
    </source>
</reference>
<accession>A0A2S8FV87</accession>